<evidence type="ECO:0000313" key="8">
    <source>
        <dbReference type="EMBL" id="CAD9326929.1"/>
    </source>
</evidence>
<dbReference type="PANTHER" id="PTHR10434:SF64">
    <property type="entry name" value="1-ACYL-SN-GLYCEROL-3-PHOSPHATE ACYLTRANSFERASE-RELATED"/>
    <property type="match status" value="1"/>
</dbReference>
<name>A0A7S2EBL9_9STRA</name>
<dbReference type="SMART" id="SM00563">
    <property type="entry name" value="PlsC"/>
    <property type="match status" value="1"/>
</dbReference>
<dbReference type="GO" id="GO:0003841">
    <property type="term" value="F:1-acylglycerol-3-phosphate O-acyltransferase activity"/>
    <property type="evidence" value="ECO:0007669"/>
    <property type="project" value="TreeGrafter"/>
</dbReference>
<protein>
    <recommendedName>
        <fullName evidence="7">Phospholipid/glycerol acyltransferase domain-containing protein</fullName>
    </recommendedName>
</protein>
<sequence>MMTKNRNVKASTALLAAALMLSAGISSNGAAVSAFTTTTPLQRTAMVAGNRKSTTFVSQSSSSIQEKSLVLTDEEVSPIVRLKKGEKEKVVNAFGAWCAIVSILTGPPWALAMAIVNALADKYEDFDPNRAVYDYTGKVWSRVFLSLISSYPEITGDVKGLKERDGACLYVANHASWLDIPVICTVLDPVFKFISKAELSGVPCIGQQLTGGHHILIERDDRRSQLRTFKEGVKWLKSGVPLMAFPEGKRSQDGKLMDFKGGMFSLAVKVGVPVVPITLSNTHAVMPSNALFPVQSGGDGVLRVHVHDPIYPEGKTDSEIADEVRKAFMSKLPADQQPVEPVVVEEEAISEIVADAIISENNSTGKKVATS</sequence>
<feature type="signal peptide" evidence="6">
    <location>
        <begin position="1"/>
        <end position="30"/>
    </location>
</feature>
<dbReference type="PANTHER" id="PTHR10434">
    <property type="entry name" value="1-ACYL-SN-GLYCEROL-3-PHOSPHATE ACYLTRANSFERASE"/>
    <property type="match status" value="1"/>
</dbReference>
<keyword evidence="5" id="KW-0012">Acyltransferase</keyword>
<dbReference type="SUPFAM" id="SSF69593">
    <property type="entry name" value="Glycerol-3-phosphate (1)-acyltransferase"/>
    <property type="match status" value="1"/>
</dbReference>
<dbReference type="InterPro" id="IPR002123">
    <property type="entry name" value="Plipid/glycerol_acylTrfase"/>
</dbReference>
<keyword evidence="4" id="KW-0443">Lipid metabolism</keyword>
<evidence type="ECO:0000259" key="7">
    <source>
        <dbReference type="SMART" id="SM00563"/>
    </source>
</evidence>
<evidence type="ECO:0000256" key="6">
    <source>
        <dbReference type="SAM" id="SignalP"/>
    </source>
</evidence>
<evidence type="ECO:0000256" key="3">
    <source>
        <dbReference type="ARBA" id="ARBA00022679"/>
    </source>
</evidence>
<evidence type="ECO:0000256" key="1">
    <source>
        <dbReference type="ARBA" id="ARBA00005189"/>
    </source>
</evidence>
<evidence type="ECO:0000256" key="5">
    <source>
        <dbReference type="ARBA" id="ARBA00023315"/>
    </source>
</evidence>
<organism evidence="8">
    <name type="scientific">Ditylum brightwellii</name>
    <dbReference type="NCBI Taxonomy" id="49249"/>
    <lineage>
        <taxon>Eukaryota</taxon>
        <taxon>Sar</taxon>
        <taxon>Stramenopiles</taxon>
        <taxon>Ochrophyta</taxon>
        <taxon>Bacillariophyta</taxon>
        <taxon>Mediophyceae</taxon>
        <taxon>Lithodesmiophycidae</taxon>
        <taxon>Lithodesmiales</taxon>
        <taxon>Lithodesmiaceae</taxon>
        <taxon>Ditylum</taxon>
    </lineage>
</organism>
<evidence type="ECO:0000256" key="4">
    <source>
        <dbReference type="ARBA" id="ARBA00023098"/>
    </source>
</evidence>
<dbReference type="GO" id="GO:0006654">
    <property type="term" value="P:phosphatidic acid biosynthetic process"/>
    <property type="evidence" value="ECO:0007669"/>
    <property type="project" value="TreeGrafter"/>
</dbReference>
<dbReference type="CDD" id="cd07989">
    <property type="entry name" value="LPLAT_AGPAT-like"/>
    <property type="match status" value="1"/>
</dbReference>
<reference evidence="8" key="1">
    <citation type="submission" date="2021-01" db="EMBL/GenBank/DDBJ databases">
        <authorList>
            <person name="Corre E."/>
            <person name="Pelletier E."/>
            <person name="Niang G."/>
            <person name="Scheremetjew M."/>
            <person name="Finn R."/>
            <person name="Kale V."/>
            <person name="Holt S."/>
            <person name="Cochrane G."/>
            <person name="Meng A."/>
            <person name="Brown T."/>
            <person name="Cohen L."/>
        </authorList>
    </citation>
    <scope>NUCLEOTIDE SEQUENCE</scope>
    <source>
        <strain evidence="8">Pop2</strain>
    </source>
</reference>
<dbReference type="Pfam" id="PF01553">
    <property type="entry name" value="Acyltransferase"/>
    <property type="match status" value="1"/>
</dbReference>
<feature type="chain" id="PRO_5030515924" description="Phospholipid/glycerol acyltransferase domain-containing protein" evidence="6">
    <location>
        <begin position="31"/>
        <end position="371"/>
    </location>
</feature>
<keyword evidence="6" id="KW-0732">Signal</keyword>
<accession>A0A7S2EBL9</accession>
<keyword evidence="3" id="KW-0808">Transferase</keyword>
<keyword evidence="2" id="KW-0444">Lipid biosynthesis</keyword>
<feature type="domain" description="Phospholipid/glycerol acyltransferase" evidence="7">
    <location>
        <begin position="168"/>
        <end position="282"/>
    </location>
</feature>
<dbReference type="EMBL" id="HBGN01014728">
    <property type="protein sequence ID" value="CAD9326929.1"/>
    <property type="molecule type" value="Transcribed_RNA"/>
</dbReference>
<comment type="pathway">
    <text evidence="1">Lipid metabolism.</text>
</comment>
<evidence type="ECO:0000256" key="2">
    <source>
        <dbReference type="ARBA" id="ARBA00022516"/>
    </source>
</evidence>
<dbReference type="AlphaFoldDB" id="A0A7S2EBL9"/>
<proteinExistence type="predicted"/>
<gene>
    <name evidence="8" type="ORF">DBRI1063_LOCUS9415</name>
</gene>